<dbReference type="GO" id="GO:0005829">
    <property type="term" value="C:cytosol"/>
    <property type="evidence" value="ECO:0000318"/>
    <property type="project" value="GO_Central"/>
</dbReference>
<dbReference type="InterPro" id="IPR032710">
    <property type="entry name" value="NTF2-like_dom_sf"/>
</dbReference>
<dbReference type="PROSITE" id="PS50177">
    <property type="entry name" value="NTF2_DOMAIN"/>
    <property type="match status" value="1"/>
</dbReference>
<protein>
    <submittedName>
        <fullName evidence="4">Putative nuclear transport factor 2, eukaryote, NTF2-like domain protein</fullName>
    </submittedName>
</protein>
<accession>A0A251TF94</accession>
<dbReference type="GO" id="GO:0003729">
    <property type="term" value="F:mRNA binding"/>
    <property type="evidence" value="ECO:0000318"/>
    <property type="project" value="GO_Central"/>
</dbReference>
<evidence type="ECO:0000313" key="4">
    <source>
        <dbReference type="EMBL" id="OTG09810.1"/>
    </source>
</evidence>
<dbReference type="Pfam" id="PF02136">
    <property type="entry name" value="NTF2"/>
    <property type="match status" value="1"/>
</dbReference>
<evidence type="ECO:0000313" key="5">
    <source>
        <dbReference type="Proteomes" id="UP000215914"/>
    </source>
</evidence>
<reference evidence="5" key="1">
    <citation type="journal article" date="2017" name="Nature">
        <title>The sunflower genome provides insights into oil metabolism, flowering and Asterid evolution.</title>
        <authorList>
            <person name="Badouin H."/>
            <person name="Gouzy J."/>
            <person name="Grassa C.J."/>
            <person name="Murat F."/>
            <person name="Staton S.E."/>
            <person name="Cottret L."/>
            <person name="Lelandais-Briere C."/>
            <person name="Owens G.L."/>
            <person name="Carrere S."/>
            <person name="Mayjonade B."/>
            <person name="Legrand L."/>
            <person name="Gill N."/>
            <person name="Kane N.C."/>
            <person name="Bowers J.E."/>
            <person name="Hubner S."/>
            <person name="Bellec A."/>
            <person name="Berard A."/>
            <person name="Berges H."/>
            <person name="Blanchet N."/>
            <person name="Boniface M.C."/>
            <person name="Brunel D."/>
            <person name="Catrice O."/>
            <person name="Chaidir N."/>
            <person name="Claudel C."/>
            <person name="Donnadieu C."/>
            <person name="Faraut T."/>
            <person name="Fievet G."/>
            <person name="Helmstetter N."/>
            <person name="King M."/>
            <person name="Knapp S.J."/>
            <person name="Lai Z."/>
            <person name="Le Paslier M.C."/>
            <person name="Lippi Y."/>
            <person name="Lorenzon L."/>
            <person name="Mandel J.R."/>
            <person name="Marage G."/>
            <person name="Marchand G."/>
            <person name="Marquand E."/>
            <person name="Bret-Mestries E."/>
            <person name="Morien E."/>
            <person name="Nambeesan S."/>
            <person name="Nguyen T."/>
            <person name="Pegot-Espagnet P."/>
            <person name="Pouilly N."/>
            <person name="Raftis F."/>
            <person name="Sallet E."/>
            <person name="Schiex T."/>
            <person name="Thomas J."/>
            <person name="Vandecasteele C."/>
            <person name="Vares D."/>
            <person name="Vear F."/>
            <person name="Vautrin S."/>
            <person name="Crespi M."/>
            <person name="Mangin B."/>
            <person name="Burke J.M."/>
            <person name="Salse J."/>
            <person name="Munos S."/>
            <person name="Vincourt P."/>
            <person name="Rieseberg L.H."/>
            <person name="Langlade N.B."/>
        </authorList>
    </citation>
    <scope>NUCLEOTIDE SEQUENCE [LARGE SCALE GENOMIC DNA]</scope>
    <source>
        <strain evidence="5">cv. SF193</strain>
    </source>
</reference>
<name>A0A251TF94_HELAN</name>
<sequence>MASSYSSSITISKVGSKFVQHYYEVLQRQPELAHRFYTASSTIIRVDGESTQSASDISKIQTLVESLHLSEIEIKTVNSVGSWSGGITVVVSGSVKSESFSGRRKFVQTFSLALVQPFSHAIVMNDIFHYVSEEDLSGVIYEKDVTDIFNIKRNDSETVEDFTSRFTKESSQIPQASDDMKISAFIYGVRNDQLVKNLKQNYPKTFKDMIHQVRGFVRGEKACALLKDADTQKPARAMRPKKRKRNRGSRRAASFRRSRRNTFSPYHPMRQDHSSQIMDGTTLRTNDFQEAPLVVTLQCPVIVSGFMSFDVRDILKRMKADR</sequence>
<feature type="domain" description="NTF2" evidence="3">
    <location>
        <begin position="14"/>
        <end position="130"/>
    </location>
</feature>
<dbReference type="PANTHER" id="PTHR10693:SF83">
    <property type="entry name" value="NUCLEAR TRANSPORT FACTOR 2, NTF2-LIKE DOMAIN PROTEIN-RELATED"/>
    <property type="match status" value="1"/>
</dbReference>
<feature type="compositionally biased region" description="Basic residues" evidence="2">
    <location>
        <begin position="236"/>
        <end position="260"/>
    </location>
</feature>
<gene>
    <name evidence="4" type="ORF">HannXRQ_Chr10g0280601</name>
</gene>
<organism evidence="4 5">
    <name type="scientific">Helianthus annuus</name>
    <name type="common">Common sunflower</name>
    <dbReference type="NCBI Taxonomy" id="4232"/>
    <lineage>
        <taxon>Eukaryota</taxon>
        <taxon>Viridiplantae</taxon>
        <taxon>Streptophyta</taxon>
        <taxon>Embryophyta</taxon>
        <taxon>Tracheophyta</taxon>
        <taxon>Spermatophyta</taxon>
        <taxon>Magnoliopsida</taxon>
        <taxon>eudicotyledons</taxon>
        <taxon>Gunneridae</taxon>
        <taxon>Pentapetalae</taxon>
        <taxon>asterids</taxon>
        <taxon>campanulids</taxon>
        <taxon>Asterales</taxon>
        <taxon>Asteraceae</taxon>
        <taxon>Asteroideae</taxon>
        <taxon>Heliantheae alliance</taxon>
        <taxon>Heliantheae</taxon>
        <taxon>Helianthus</taxon>
    </lineage>
</organism>
<dbReference type="InterPro" id="IPR039539">
    <property type="entry name" value="Ras_GTPase_bind_prot"/>
</dbReference>
<evidence type="ECO:0000256" key="1">
    <source>
        <dbReference type="ARBA" id="ARBA00022884"/>
    </source>
</evidence>
<evidence type="ECO:0000256" key="2">
    <source>
        <dbReference type="SAM" id="MobiDB-lite"/>
    </source>
</evidence>
<dbReference type="CDD" id="cd00780">
    <property type="entry name" value="NTF2"/>
    <property type="match status" value="1"/>
</dbReference>
<feature type="region of interest" description="Disordered" evidence="2">
    <location>
        <begin position="231"/>
        <end position="273"/>
    </location>
</feature>
<dbReference type="InParanoid" id="A0A251TF94"/>
<proteinExistence type="predicted"/>
<dbReference type="InterPro" id="IPR002075">
    <property type="entry name" value="NTF2_dom"/>
</dbReference>
<dbReference type="PANTHER" id="PTHR10693">
    <property type="entry name" value="RAS GTPASE-ACTIVATING PROTEIN-BINDING PROTEIN"/>
    <property type="match status" value="1"/>
</dbReference>
<evidence type="ECO:0000259" key="3">
    <source>
        <dbReference type="PROSITE" id="PS50177"/>
    </source>
</evidence>
<dbReference type="AlphaFoldDB" id="A0A251TF94"/>
<keyword evidence="1" id="KW-0694">RNA-binding</keyword>
<dbReference type="InterPro" id="IPR018222">
    <property type="entry name" value="Nuclear_transport_factor_2_euk"/>
</dbReference>
<dbReference type="Gene3D" id="3.10.450.50">
    <property type="match status" value="1"/>
</dbReference>
<dbReference type="STRING" id="4232.A0A251TF94"/>
<dbReference type="Proteomes" id="UP000215914">
    <property type="component" value="Chromosome 10"/>
</dbReference>
<dbReference type="SUPFAM" id="SSF54427">
    <property type="entry name" value="NTF2-like"/>
    <property type="match status" value="1"/>
</dbReference>
<keyword evidence="5" id="KW-1185">Reference proteome</keyword>
<dbReference type="EMBL" id="CM007899">
    <property type="protein sequence ID" value="OTG09810.1"/>
    <property type="molecule type" value="Genomic_DNA"/>
</dbReference>